<sequence>MPDPNLERSLPGFEGAVAHPLPTSASDHDHDGEKSGFYEEKLLKFALEKIQSDGGRGDELGGKVREEENEYAEELADSVAPLDTFPQDWPYGFVKPFRRRSCALTNAVSPCINKATSHLHQLQDKIERWFQEKTIEIMSEYGDSVAGRITVEPPPIAGILSSGMDASPPAKSGTTQTKKQLRFAPPSASSSSSSIGALERRLLGASSSNETSTVGTLEVRGYGASMLDEEEEEPEEPIAVPELPYLGAEEVIDEVMALLGRLEADRLDTENKLVEERQKGKRLQAKIDMLSHRRMVELPLSVQREHEACAMDISELHWHVNYKTRQNQRTLTKAQVAERLNTNVKEDIGFTQKHCPLVEEKLDLEMDSMARIRQAQHETDGELEQTMERLRKTEEKFQDSLDKANMERQAIEKGLNQVRQQLKQLLAELNRAQAMNTAYTQKVFDTRKKIEDSQHNFQVLTEQLENSHAQEAMQGIKVKDFQKKIQEQEYEHSRLYEICHKCRTERNKMQEEFEEENSNLDIAVEQKLQYCREVQVRNRDAKVDIEEMMDKLNECERQKIVDEKSTGRIHKEMEKMKEQMSVIQEEFESVQAINNAIKDTVAKEQEKAKSIEDQLKTTADALKKQVKEEMHTSTILKARITSDTSDHDRLQLEAKKKQDKVTKKVDEIENAVSIVEEDIIKRRKTHADTRKVRVDLESQLSEVTQRHQKLDQERSKTKGELQPVEKKLKDEHAVMSQKLETMKKKLEMMKTKRNEMERSLVIMNKITVTTENTIAELQQELEELNIQIQDLQRTEDMLRSSLNEVTSRRSGLDGQHRKHMDERSSVLSQNQENLEDALQYNKKLAEEYRRLMDEKLNVKDTQLQEMDARVKMESSLKDLKELSGLQSRLHLALVQYFDLRGAYNQAGLARMEAVGQETGKRILVLQDGMNDAVQEITGFLKGQLDGSAAREVSEAAAKALREETHTPLPGVVREDTRTSAIKA</sequence>
<feature type="region of interest" description="Disordered" evidence="2">
    <location>
        <begin position="703"/>
        <end position="723"/>
    </location>
</feature>
<protein>
    <submittedName>
        <fullName evidence="3">CCDC178 protein</fullName>
    </submittedName>
</protein>
<feature type="region of interest" description="Disordered" evidence="2">
    <location>
        <begin position="964"/>
        <end position="983"/>
    </location>
</feature>
<evidence type="ECO:0000256" key="1">
    <source>
        <dbReference type="SAM" id="Coils"/>
    </source>
</evidence>
<feature type="region of interest" description="Disordered" evidence="2">
    <location>
        <begin position="161"/>
        <end position="195"/>
    </location>
</feature>
<dbReference type="PANTHER" id="PTHR35088">
    <property type="entry name" value="COILED-COIL DOMAIN-CONTAINING PROTEIN 178"/>
    <property type="match status" value="1"/>
</dbReference>
<evidence type="ECO:0000313" key="4">
    <source>
        <dbReference type="Proteomes" id="UP000838412"/>
    </source>
</evidence>
<feature type="coiled-coil region" evidence="1">
    <location>
        <begin position="506"/>
        <end position="621"/>
    </location>
</feature>
<organism evidence="3 4">
    <name type="scientific">Branchiostoma lanceolatum</name>
    <name type="common">Common lancelet</name>
    <name type="synonym">Amphioxus lanceolatum</name>
    <dbReference type="NCBI Taxonomy" id="7740"/>
    <lineage>
        <taxon>Eukaryota</taxon>
        <taxon>Metazoa</taxon>
        <taxon>Chordata</taxon>
        <taxon>Cephalochordata</taxon>
        <taxon>Leptocardii</taxon>
        <taxon>Amphioxiformes</taxon>
        <taxon>Branchiostomatidae</taxon>
        <taxon>Branchiostoma</taxon>
    </lineage>
</organism>
<feature type="coiled-coil region" evidence="1">
    <location>
        <begin position="383"/>
        <end position="442"/>
    </location>
</feature>
<feature type="compositionally biased region" description="Low complexity" evidence="2">
    <location>
        <begin position="184"/>
        <end position="194"/>
    </location>
</feature>
<keyword evidence="4" id="KW-1185">Reference proteome</keyword>
<dbReference type="EMBL" id="OV696687">
    <property type="protein sequence ID" value="CAH1252839.1"/>
    <property type="molecule type" value="Genomic_DNA"/>
</dbReference>
<dbReference type="InterPro" id="IPR038826">
    <property type="entry name" value="CCDC178"/>
</dbReference>
<proteinExistence type="predicted"/>
<feature type="compositionally biased region" description="Basic and acidic residues" evidence="2">
    <location>
        <begin position="806"/>
        <end position="824"/>
    </location>
</feature>
<feature type="compositionally biased region" description="Basic and acidic residues" evidence="2">
    <location>
        <begin position="704"/>
        <end position="723"/>
    </location>
</feature>
<dbReference type="AlphaFoldDB" id="A0A8J9ZE98"/>
<accession>A0A8J9ZE98</accession>
<feature type="region of interest" description="Disordered" evidence="2">
    <location>
        <begin position="1"/>
        <end position="34"/>
    </location>
</feature>
<gene>
    <name evidence="3" type="primary">CCDC178</name>
    <name evidence="3" type="ORF">BLAG_LOCUS12817</name>
</gene>
<reference evidence="3" key="1">
    <citation type="submission" date="2022-01" db="EMBL/GenBank/DDBJ databases">
        <authorList>
            <person name="Braso-Vives M."/>
        </authorList>
    </citation>
    <scope>NUCLEOTIDE SEQUENCE</scope>
</reference>
<evidence type="ECO:0000313" key="3">
    <source>
        <dbReference type="EMBL" id="CAH1252839.1"/>
    </source>
</evidence>
<dbReference type="Proteomes" id="UP000838412">
    <property type="component" value="Chromosome 2"/>
</dbReference>
<dbReference type="PANTHER" id="PTHR35088:SF1">
    <property type="entry name" value="COILED-COIL DOMAIN-CONTAINING PROTEIN 178"/>
    <property type="match status" value="1"/>
</dbReference>
<evidence type="ECO:0000256" key="2">
    <source>
        <dbReference type="SAM" id="MobiDB-lite"/>
    </source>
</evidence>
<dbReference type="OrthoDB" id="10010556at2759"/>
<feature type="region of interest" description="Disordered" evidence="2">
    <location>
        <begin position="804"/>
        <end position="829"/>
    </location>
</feature>
<keyword evidence="1" id="KW-0175">Coiled coil</keyword>
<name>A0A8J9ZE98_BRALA</name>